<dbReference type="AlphaFoldDB" id="A0A0D9XD83"/>
<sequence length="236" mass="26501">MATGVGQIPQVETLRSVLFSVSRSLERLGEAPPTKSFWTRRYLTKLQRSLDIGWQSLSLMERTFSRLEANLVDKAEYLAFVAKQDYSPNEVVTMKKEDDKRRANRTLALCRNFNGLCRANVNALDAMDRAIKDRLANVPGAGENLQETTRVASEAMGMLAGQLRPTVLMINAVEDIPSILENALEFCPYKILSIKTCADSPFLILGCGAFSFRRRLNSLQEKMTCAAHNGYMRLKE</sequence>
<dbReference type="Proteomes" id="UP000032180">
    <property type="component" value="Chromosome 9"/>
</dbReference>
<dbReference type="STRING" id="77586.A0A0D9XD83"/>
<reference evidence="1" key="3">
    <citation type="submission" date="2015-04" db="UniProtKB">
        <authorList>
            <consortium name="EnsemblPlants"/>
        </authorList>
    </citation>
    <scope>IDENTIFICATION</scope>
</reference>
<reference evidence="2" key="2">
    <citation type="submission" date="2013-12" db="EMBL/GenBank/DDBJ databases">
        <authorList>
            <person name="Yu Y."/>
            <person name="Lee S."/>
            <person name="de Baynast K."/>
            <person name="Wissotski M."/>
            <person name="Liu L."/>
            <person name="Talag J."/>
            <person name="Goicoechea J."/>
            <person name="Angelova A."/>
            <person name="Jetty R."/>
            <person name="Kudrna D."/>
            <person name="Golser W."/>
            <person name="Rivera L."/>
            <person name="Zhang J."/>
            <person name="Wing R."/>
        </authorList>
    </citation>
    <scope>NUCLEOTIDE SEQUENCE</scope>
</reference>
<proteinExistence type="predicted"/>
<dbReference type="Gramene" id="LPERR09G05810.1">
    <property type="protein sequence ID" value="LPERR09G05810.1"/>
    <property type="gene ID" value="LPERR09G05810"/>
</dbReference>
<keyword evidence="2" id="KW-1185">Reference proteome</keyword>
<name>A0A0D9XD83_9ORYZ</name>
<accession>A0A0D9XD83</accession>
<organism evidence="1 2">
    <name type="scientific">Leersia perrieri</name>
    <dbReference type="NCBI Taxonomy" id="77586"/>
    <lineage>
        <taxon>Eukaryota</taxon>
        <taxon>Viridiplantae</taxon>
        <taxon>Streptophyta</taxon>
        <taxon>Embryophyta</taxon>
        <taxon>Tracheophyta</taxon>
        <taxon>Spermatophyta</taxon>
        <taxon>Magnoliopsida</taxon>
        <taxon>Liliopsida</taxon>
        <taxon>Poales</taxon>
        <taxon>Poaceae</taxon>
        <taxon>BOP clade</taxon>
        <taxon>Oryzoideae</taxon>
        <taxon>Oryzeae</taxon>
        <taxon>Oryzinae</taxon>
        <taxon>Leersia</taxon>
    </lineage>
</organism>
<dbReference type="HOGENOM" id="CLU_091140_0_0_1"/>
<reference evidence="1 2" key="1">
    <citation type="submission" date="2012-08" db="EMBL/GenBank/DDBJ databases">
        <title>Oryza genome evolution.</title>
        <authorList>
            <person name="Wing R.A."/>
        </authorList>
    </citation>
    <scope>NUCLEOTIDE SEQUENCE</scope>
</reference>
<evidence type="ECO:0000313" key="1">
    <source>
        <dbReference type="EnsemblPlants" id="LPERR09G05810.1"/>
    </source>
</evidence>
<evidence type="ECO:0000313" key="2">
    <source>
        <dbReference type="Proteomes" id="UP000032180"/>
    </source>
</evidence>
<protein>
    <submittedName>
        <fullName evidence="1">Uncharacterized protein</fullName>
    </submittedName>
</protein>
<dbReference type="EnsemblPlants" id="LPERR09G05810.1">
    <property type="protein sequence ID" value="LPERR09G05810.1"/>
    <property type="gene ID" value="LPERR09G05810"/>
</dbReference>